<evidence type="ECO:0000313" key="2">
    <source>
        <dbReference type="EMBL" id="MDT3329490.1"/>
    </source>
</evidence>
<dbReference type="EMBL" id="JAUZVT010000001">
    <property type="protein sequence ID" value="MDT3329490.1"/>
    <property type="molecule type" value="Genomic_DNA"/>
</dbReference>
<comment type="caution">
    <text evidence="2">The sequence shown here is derived from an EMBL/GenBank/DDBJ whole genome shotgun (WGS) entry which is preliminary data.</text>
</comment>
<evidence type="ECO:0000313" key="3">
    <source>
        <dbReference type="Proteomes" id="UP001262835"/>
    </source>
</evidence>
<reference evidence="2 3" key="1">
    <citation type="submission" date="2023-08" db="EMBL/GenBank/DDBJ databases">
        <title>Microbacterium aquilitoris sp. nov. and Microbacterium gwkjibeachense sp. nov., isolated from beach.</title>
        <authorList>
            <person name="Lee S.D."/>
            <person name="Yang H."/>
            <person name="Kim I."/>
        </authorList>
    </citation>
    <scope>NUCLEOTIDE SEQUENCE [LARGE SCALE GENOMIC DNA]</scope>
    <source>
        <strain evidence="2 3">KSW-18</strain>
    </source>
</reference>
<dbReference type="Proteomes" id="UP001262835">
    <property type="component" value="Unassembled WGS sequence"/>
</dbReference>
<dbReference type="RefSeq" id="WP_116227828.1">
    <property type="nucleotide sequence ID" value="NZ_JAUZVT010000001.1"/>
</dbReference>
<evidence type="ECO:0000256" key="1">
    <source>
        <dbReference type="SAM" id="Phobius"/>
    </source>
</evidence>
<proteinExistence type="predicted"/>
<keyword evidence="1" id="KW-0812">Transmembrane</keyword>
<keyword evidence="1" id="KW-1133">Transmembrane helix</keyword>
<sequence length="253" mass="27036">MTTADARIRRFSTITFLAGSVVAVVLAFIVVPFVGINPATGELLLDDPNEYEYRPWADPAAQEVGRDGDTLIGAAGTRYLDIPAGDDVWVIGPLTEGQQDYLSIHQQIDADASTADDRPAYIGLVSGSRSLTFVAGDHASRLWFAPRLTDWSATVTRETPTPVDGATVSGEGSALLVYDGEALSARFVYAGDGFFGVEAVYPGEAALDVVQGFDAVDTRSSWPPSDRVVLRVDSDEGSGKWTIRFDEPASDSP</sequence>
<feature type="transmembrane region" description="Helical" evidence="1">
    <location>
        <begin position="12"/>
        <end position="35"/>
    </location>
</feature>
<name>A0ABU3GGL9_9MICO</name>
<organism evidence="2 3">
    <name type="scientific">Microbacterium aquilitoris</name>
    <dbReference type="NCBI Taxonomy" id="3067307"/>
    <lineage>
        <taxon>Bacteria</taxon>
        <taxon>Bacillati</taxon>
        <taxon>Actinomycetota</taxon>
        <taxon>Actinomycetes</taxon>
        <taxon>Micrococcales</taxon>
        <taxon>Microbacteriaceae</taxon>
        <taxon>Microbacterium</taxon>
    </lineage>
</organism>
<gene>
    <name evidence="2" type="ORF">Q9S78_02295</name>
</gene>
<keyword evidence="1" id="KW-0472">Membrane</keyword>
<protein>
    <submittedName>
        <fullName evidence="2">Uncharacterized protein</fullName>
    </submittedName>
</protein>
<accession>A0ABU3GGL9</accession>
<keyword evidence="3" id="KW-1185">Reference proteome</keyword>